<keyword evidence="3" id="KW-1185">Reference proteome</keyword>
<evidence type="ECO:0000313" key="3">
    <source>
        <dbReference type="Proteomes" id="UP000715441"/>
    </source>
</evidence>
<feature type="compositionally biased region" description="Basic and acidic residues" evidence="1">
    <location>
        <begin position="85"/>
        <end position="114"/>
    </location>
</feature>
<protein>
    <submittedName>
        <fullName evidence="2">Uncharacterized protein</fullName>
    </submittedName>
</protein>
<dbReference type="Proteomes" id="UP000715441">
    <property type="component" value="Unassembled WGS sequence"/>
</dbReference>
<reference evidence="2 3" key="1">
    <citation type="submission" date="2020-04" db="EMBL/GenBank/DDBJ databases">
        <title>Novel species.</title>
        <authorList>
            <person name="Teo W.F.A."/>
            <person name="Lipun K."/>
            <person name="Srisuk N."/>
            <person name="Duangmal K."/>
        </authorList>
    </citation>
    <scope>NUCLEOTIDE SEQUENCE [LARGE SCALE GENOMIC DNA]</scope>
    <source>
        <strain evidence="2 3">K13G38</strain>
    </source>
</reference>
<evidence type="ECO:0000313" key="2">
    <source>
        <dbReference type="EMBL" id="NKQ54511.1"/>
    </source>
</evidence>
<sequence>MNRGTLAGLRTQLRMLVTMLAIDDTNIAVDVMLAELAHQVSAMESVLSRVAGPALREIRSGLAHADGRRRDDARADFLMAAQRLSDHRHAEGERAPGNDVPHQNRIERAEERLLRLPQGGA</sequence>
<dbReference type="RefSeq" id="WP_168516463.1">
    <property type="nucleotide sequence ID" value="NZ_JAAXLS010000009.1"/>
</dbReference>
<organism evidence="2 3">
    <name type="scientific">Amycolatopsis acididurans</name>
    <dbReference type="NCBI Taxonomy" id="2724524"/>
    <lineage>
        <taxon>Bacteria</taxon>
        <taxon>Bacillati</taxon>
        <taxon>Actinomycetota</taxon>
        <taxon>Actinomycetes</taxon>
        <taxon>Pseudonocardiales</taxon>
        <taxon>Pseudonocardiaceae</taxon>
        <taxon>Amycolatopsis</taxon>
    </lineage>
</organism>
<name>A0ABX1J814_9PSEU</name>
<feature type="region of interest" description="Disordered" evidence="1">
    <location>
        <begin position="85"/>
        <end position="121"/>
    </location>
</feature>
<proteinExistence type="predicted"/>
<comment type="caution">
    <text evidence="2">The sequence shown here is derived from an EMBL/GenBank/DDBJ whole genome shotgun (WGS) entry which is preliminary data.</text>
</comment>
<gene>
    <name evidence="2" type="ORF">HFP15_16650</name>
</gene>
<evidence type="ECO:0000256" key="1">
    <source>
        <dbReference type="SAM" id="MobiDB-lite"/>
    </source>
</evidence>
<dbReference type="EMBL" id="JAAXLS010000009">
    <property type="protein sequence ID" value="NKQ54511.1"/>
    <property type="molecule type" value="Genomic_DNA"/>
</dbReference>
<accession>A0ABX1J814</accession>